<evidence type="ECO:0000313" key="1">
    <source>
        <dbReference type="EMBL" id="KAJ5325066.1"/>
    </source>
</evidence>
<protein>
    <submittedName>
        <fullName evidence="1">Uncharacterized protein</fullName>
    </submittedName>
</protein>
<evidence type="ECO:0000313" key="2">
    <source>
        <dbReference type="Proteomes" id="UP001147746"/>
    </source>
</evidence>
<gene>
    <name evidence="1" type="ORF">N7476_003666</name>
</gene>
<reference evidence="1" key="2">
    <citation type="journal article" date="2023" name="IMA Fungus">
        <title>Comparative genomic study of the Penicillium genus elucidates a diverse pangenome and 15 lateral gene transfer events.</title>
        <authorList>
            <person name="Petersen C."/>
            <person name="Sorensen T."/>
            <person name="Nielsen M.R."/>
            <person name="Sondergaard T.E."/>
            <person name="Sorensen J.L."/>
            <person name="Fitzpatrick D.A."/>
            <person name="Frisvad J.C."/>
            <person name="Nielsen K.L."/>
        </authorList>
    </citation>
    <scope>NUCLEOTIDE SEQUENCE</scope>
    <source>
        <strain evidence="1">IBT 21472</strain>
    </source>
</reference>
<sequence>MARNKLRILLSFYSLPKHHTIHTALLITNKIKNGAKRGTISARKWHVKNTIQLINHVPARPWRREREIIPDIDNDLRLLACAVIAKVYDIDEVERLINSVPVYQPEDVDQDMACVFDSNIWAKEAMKELRWENVVKATLVTKAEEKLNLYIANHPARWNVQSGTDVQGEPPIVPIIDMFTGKMLRE</sequence>
<dbReference type="Proteomes" id="UP001147746">
    <property type="component" value="Unassembled WGS sequence"/>
</dbReference>
<proteinExistence type="predicted"/>
<dbReference type="InterPro" id="IPR054208">
    <property type="entry name" value="DUF6914"/>
</dbReference>
<dbReference type="AlphaFoldDB" id="A0A9W9HJH2"/>
<organism evidence="1 2">
    <name type="scientific">Penicillium atrosanguineum</name>
    <dbReference type="NCBI Taxonomy" id="1132637"/>
    <lineage>
        <taxon>Eukaryota</taxon>
        <taxon>Fungi</taxon>
        <taxon>Dikarya</taxon>
        <taxon>Ascomycota</taxon>
        <taxon>Pezizomycotina</taxon>
        <taxon>Eurotiomycetes</taxon>
        <taxon>Eurotiomycetidae</taxon>
        <taxon>Eurotiales</taxon>
        <taxon>Aspergillaceae</taxon>
        <taxon>Penicillium</taxon>
    </lineage>
</organism>
<comment type="caution">
    <text evidence="1">The sequence shown here is derived from an EMBL/GenBank/DDBJ whole genome shotgun (WGS) entry which is preliminary data.</text>
</comment>
<keyword evidence="2" id="KW-1185">Reference proteome</keyword>
<dbReference type="EMBL" id="JAPZBO010000002">
    <property type="protein sequence ID" value="KAJ5325066.1"/>
    <property type="molecule type" value="Genomic_DNA"/>
</dbReference>
<dbReference type="OrthoDB" id="2679825at2759"/>
<accession>A0A9W9HJH2</accession>
<name>A0A9W9HJH2_9EURO</name>
<dbReference type="Pfam" id="PF21858">
    <property type="entry name" value="DUF6914"/>
    <property type="match status" value="1"/>
</dbReference>
<reference evidence="1" key="1">
    <citation type="submission" date="2022-12" db="EMBL/GenBank/DDBJ databases">
        <authorList>
            <person name="Petersen C."/>
        </authorList>
    </citation>
    <scope>NUCLEOTIDE SEQUENCE</scope>
    <source>
        <strain evidence="1">IBT 21472</strain>
    </source>
</reference>